<dbReference type="EMBL" id="KZ559139">
    <property type="protein sequence ID" value="PLB37914.1"/>
    <property type="molecule type" value="Genomic_DNA"/>
</dbReference>
<evidence type="ECO:0000256" key="1">
    <source>
        <dbReference type="SAM" id="Phobius"/>
    </source>
</evidence>
<dbReference type="RefSeq" id="XP_024671926.1">
    <property type="nucleotide sequence ID" value="XM_024818760.1"/>
</dbReference>
<protein>
    <submittedName>
        <fullName evidence="2">Uncharacterized protein</fullName>
    </submittedName>
</protein>
<reference evidence="2 3" key="1">
    <citation type="submission" date="2017-12" db="EMBL/GenBank/DDBJ databases">
        <authorList>
            <consortium name="DOE Joint Genome Institute"/>
            <person name="Haridas S."/>
            <person name="Kjaerbolling I."/>
            <person name="Vesth T.C."/>
            <person name="Frisvad J.C."/>
            <person name="Nybo J.L."/>
            <person name="Theobald S."/>
            <person name="Kuo A."/>
            <person name="Bowyer P."/>
            <person name="Matsuda Y."/>
            <person name="Mondo S."/>
            <person name="Lyhne E.K."/>
            <person name="Kogle M.E."/>
            <person name="Clum A."/>
            <person name="Lipzen A."/>
            <person name="Salamov A."/>
            <person name="Ngan C.Y."/>
            <person name="Daum C."/>
            <person name="Chiniquy J."/>
            <person name="Barry K."/>
            <person name="LaButti K."/>
            <person name="Simmons B.A."/>
            <person name="Magnuson J.K."/>
            <person name="Mortensen U.H."/>
            <person name="Larsen T.O."/>
            <person name="Grigoriev I.V."/>
            <person name="Baker S.E."/>
            <person name="Andersen M.R."/>
            <person name="Nordberg H.P."/>
            <person name="Cantor M.N."/>
            <person name="Hua S.X."/>
        </authorList>
    </citation>
    <scope>NUCLEOTIDE SEQUENCE [LARGE SCALE GENOMIC DNA]</scope>
    <source>
        <strain evidence="2 3">CBS 102.13</strain>
    </source>
</reference>
<proteinExistence type="predicted"/>
<organism evidence="2 3">
    <name type="scientific">Aspergillus candidus</name>
    <dbReference type="NCBI Taxonomy" id="41067"/>
    <lineage>
        <taxon>Eukaryota</taxon>
        <taxon>Fungi</taxon>
        <taxon>Dikarya</taxon>
        <taxon>Ascomycota</taxon>
        <taxon>Pezizomycotina</taxon>
        <taxon>Eurotiomycetes</taxon>
        <taxon>Eurotiomycetidae</taxon>
        <taxon>Eurotiales</taxon>
        <taxon>Aspergillaceae</taxon>
        <taxon>Aspergillus</taxon>
        <taxon>Aspergillus subgen. Circumdati</taxon>
    </lineage>
</organism>
<keyword evidence="1" id="KW-0812">Transmembrane</keyword>
<keyword evidence="1" id="KW-0472">Membrane</keyword>
<gene>
    <name evidence="2" type="ORF">BDW47DRAFT_32642</name>
</gene>
<accession>A0A2I2FBD6</accession>
<feature type="transmembrane region" description="Helical" evidence="1">
    <location>
        <begin position="6"/>
        <end position="27"/>
    </location>
</feature>
<evidence type="ECO:0000313" key="2">
    <source>
        <dbReference type="EMBL" id="PLB37914.1"/>
    </source>
</evidence>
<evidence type="ECO:0000313" key="3">
    <source>
        <dbReference type="Proteomes" id="UP000234585"/>
    </source>
</evidence>
<dbReference type="AlphaFoldDB" id="A0A2I2FBD6"/>
<keyword evidence="1" id="KW-1133">Transmembrane helix</keyword>
<keyword evidence="3" id="KW-1185">Reference proteome</keyword>
<sequence>MHTKYGNKWMIIIIMIITHAIALRLALRFSRVSRPMWKRLSAGRIPYNFGFWNNLVTGRLHVLWVVWVGEAKSWGAVSVVGRVSLGL</sequence>
<dbReference type="GeneID" id="36525920"/>
<dbReference type="Proteomes" id="UP000234585">
    <property type="component" value="Unassembled WGS sequence"/>
</dbReference>
<name>A0A2I2FBD6_ASPCN</name>